<keyword evidence="3" id="KW-1185">Reference proteome</keyword>
<sequence length="356" mass="38586">MNDPAAWSGVVMPAVQALRERADIVPLPVPHTNDAAIDRLLTRLYGRSGTVYLPGDALATTYRKSRQVRTMIKDHRVDAVISLAASKESLGVPSNIPLVQVTDSSFSAVIEGYFNTKKISRLSLHQGRLLDRLVAKKSAHYCVASEWSAQKLMEDANLPPHRITVAPFGPGISPAAHAQGSRTTGSPGLAILFIGSNWERKGGDRALEIFSRARALRPDLTMTVVGAPGTEAPAGVTYRPKMPRADLSELYLSHDLLLEPTHASAGGVVVTDALNHGLPVISTKVGGIPTLVRDGYTGWLVEERNTIQEAAQLLTRLSREEIEVASVQARKDAETRLTWAVWADAVITVCKNTVRR</sequence>
<dbReference type="SUPFAM" id="SSF53756">
    <property type="entry name" value="UDP-Glycosyltransferase/glycogen phosphorylase"/>
    <property type="match status" value="1"/>
</dbReference>
<protein>
    <submittedName>
        <fullName evidence="2">Uncharacterized protein</fullName>
    </submittedName>
</protein>
<dbReference type="GO" id="GO:0009103">
    <property type="term" value="P:lipopolysaccharide biosynthetic process"/>
    <property type="evidence" value="ECO:0007669"/>
    <property type="project" value="TreeGrafter"/>
</dbReference>
<dbReference type="Proteomes" id="UP000192359">
    <property type="component" value="Unassembled WGS sequence"/>
</dbReference>
<dbReference type="CDD" id="cd03801">
    <property type="entry name" value="GT4_PimA-like"/>
    <property type="match status" value="1"/>
</dbReference>
<dbReference type="PANTHER" id="PTHR46401:SF2">
    <property type="entry name" value="GLYCOSYLTRANSFERASE WBBK-RELATED"/>
    <property type="match status" value="1"/>
</dbReference>
<dbReference type="GO" id="GO:0016757">
    <property type="term" value="F:glycosyltransferase activity"/>
    <property type="evidence" value="ECO:0007669"/>
    <property type="project" value="InterPro"/>
</dbReference>
<name>A0A1Y1RN47_9MICC</name>
<evidence type="ECO:0000313" key="3">
    <source>
        <dbReference type="Proteomes" id="UP000192359"/>
    </source>
</evidence>
<dbReference type="EMBL" id="LXWF01000043">
    <property type="protein sequence ID" value="ORC15447.1"/>
    <property type="molecule type" value="Genomic_DNA"/>
</dbReference>
<dbReference type="PANTHER" id="PTHR46401">
    <property type="entry name" value="GLYCOSYLTRANSFERASE WBBK-RELATED"/>
    <property type="match status" value="1"/>
</dbReference>
<gene>
    <name evidence="2" type="ORF">A7979_06835</name>
</gene>
<proteinExistence type="predicted"/>
<dbReference type="Gene3D" id="3.40.50.2000">
    <property type="entry name" value="Glycogen Phosphorylase B"/>
    <property type="match status" value="2"/>
</dbReference>
<dbReference type="AlphaFoldDB" id="A0A1Y1RN47"/>
<evidence type="ECO:0000256" key="1">
    <source>
        <dbReference type="ARBA" id="ARBA00022679"/>
    </source>
</evidence>
<comment type="caution">
    <text evidence="2">The sequence shown here is derived from an EMBL/GenBank/DDBJ whole genome shotgun (WGS) entry which is preliminary data.</text>
</comment>
<reference evidence="2 3" key="1">
    <citation type="submission" date="2016-05" db="EMBL/GenBank/DDBJ databases">
        <title>Draft genome sequence of a porcine commensal Rothia nasimurium.</title>
        <authorList>
            <person name="Gaiser R.A."/>
            <person name="Van Baarlen P."/>
            <person name="Wells J.M."/>
        </authorList>
    </citation>
    <scope>NUCLEOTIDE SEQUENCE [LARGE SCALE GENOMIC DNA]</scope>
    <source>
        <strain evidence="2 3">PT-32</strain>
    </source>
</reference>
<keyword evidence="1" id="KW-0808">Transferase</keyword>
<organism evidence="2 3">
    <name type="scientific">Rothia nasimurium</name>
    <dbReference type="NCBI Taxonomy" id="85336"/>
    <lineage>
        <taxon>Bacteria</taxon>
        <taxon>Bacillati</taxon>
        <taxon>Actinomycetota</taxon>
        <taxon>Actinomycetes</taxon>
        <taxon>Micrococcales</taxon>
        <taxon>Micrococcaceae</taxon>
        <taxon>Rothia</taxon>
    </lineage>
</organism>
<dbReference type="Pfam" id="PF13692">
    <property type="entry name" value="Glyco_trans_1_4"/>
    <property type="match status" value="1"/>
</dbReference>
<evidence type="ECO:0000313" key="2">
    <source>
        <dbReference type="EMBL" id="ORC15447.1"/>
    </source>
</evidence>
<accession>A0A1Y1RN47</accession>